<name>A0A643FDW9_IDEDE</name>
<keyword evidence="6" id="KW-1185">Reference proteome</keyword>
<sequence>MRAHAGPAPHRRPGRLPLHAASDDRCGRAAPDLSGGRCDSRAAGGGRAVPPLRPAPGGGRPRGCHRRRAAGRIPPGGAHLARARRGDAGCLCLQSGRGQLGPGRSPARRPAGRLPTHPAGRPASAPGCRDRTMSLPPAPPRALILAAGRGERMRPLTDATPKPLLAVRGQPLIVHHLAALAAAGVREVVINTAWLEDQFPAALGDGARWGLKIHYSMEGRDHGGALETAGGIAKALPWLAPRGEEAFWVVSGDVFLPGFPFAAADAAAFAASPHWARLWLVPNAPHHPGGDFGIDAQGLATRAAADKLTWASVGLFKPGLFTDVAPGTRLALRPKLEAALDAGRLAACRWDGPWTDVGTVERLNALNAPA</sequence>
<dbReference type="InterPro" id="IPR029044">
    <property type="entry name" value="Nucleotide-diphossugar_trans"/>
</dbReference>
<dbReference type="Gene3D" id="3.90.550.10">
    <property type="entry name" value="Spore Coat Polysaccharide Biosynthesis Protein SpsA, Chain A"/>
    <property type="match status" value="1"/>
</dbReference>
<protein>
    <submittedName>
        <fullName evidence="5">NTP transferase domain-containing protein</fullName>
    </submittedName>
</protein>
<evidence type="ECO:0000259" key="4">
    <source>
        <dbReference type="Pfam" id="PF00483"/>
    </source>
</evidence>
<keyword evidence="2" id="KW-0548">Nucleotidyltransferase</keyword>
<evidence type="ECO:0000313" key="6">
    <source>
        <dbReference type="Proteomes" id="UP000430120"/>
    </source>
</evidence>
<evidence type="ECO:0000313" key="5">
    <source>
        <dbReference type="EMBL" id="KAB0580663.1"/>
    </source>
</evidence>
<dbReference type="AlphaFoldDB" id="A0A643FDW9"/>
<dbReference type="Pfam" id="PF00483">
    <property type="entry name" value="NTP_transferase"/>
    <property type="match status" value="1"/>
</dbReference>
<evidence type="ECO:0000256" key="1">
    <source>
        <dbReference type="ARBA" id="ARBA00022679"/>
    </source>
</evidence>
<dbReference type="Proteomes" id="UP000430120">
    <property type="component" value="Unassembled WGS sequence"/>
</dbReference>
<accession>A0A643FDW9</accession>
<dbReference type="OrthoDB" id="9788272at2"/>
<dbReference type="InterPro" id="IPR054790">
    <property type="entry name" value="MurU"/>
</dbReference>
<dbReference type="SUPFAM" id="SSF53448">
    <property type="entry name" value="Nucleotide-diphospho-sugar transferases"/>
    <property type="match status" value="1"/>
</dbReference>
<proteinExistence type="predicted"/>
<evidence type="ECO:0000256" key="2">
    <source>
        <dbReference type="ARBA" id="ARBA00022695"/>
    </source>
</evidence>
<dbReference type="NCBIfam" id="NF045761">
    <property type="entry name" value="NAMPUrTaseMurU"/>
    <property type="match status" value="1"/>
</dbReference>
<feature type="domain" description="Nucleotidyl transferase" evidence="4">
    <location>
        <begin position="142"/>
        <end position="364"/>
    </location>
</feature>
<feature type="compositionally biased region" description="Basic residues" evidence="3">
    <location>
        <begin position="1"/>
        <end position="14"/>
    </location>
</feature>
<organism evidence="5 6">
    <name type="scientific">Ideonella dechloratans</name>
    <dbReference type="NCBI Taxonomy" id="36863"/>
    <lineage>
        <taxon>Bacteria</taxon>
        <taxon>Pseudomonadati</taxon>
        <taxon>Pseudomonadota</taxon>
        <taxon>Betaproteobacteria</taxon>
        <taxon>Burkholderiales</taxon>
        <taxon>Sphaerotilaceae</taxon>
        <taxon>Ideonella</taxon>
    </lineage>
</organism>
<dbReference type="InterPro" id="IPR005835">
    <property type="entry name" value="NTP_transferase_dom"/>
</dbReference>
<feature type="region of interest" description="Disordered" evidence="3">
    <location>
        <begin position="95"/>
        <end position="136"/>
    </location>
</feature>
<evidence type="ECO:0000256" key="3">
    <source>
        <dbReference type="SAM" id="MobiDB-lite"/>
    </source>
</evidence>
<dbReference type="InterPro" id="IPR050065">
    <property type="entry name" value="GlmU-like"/>
</dbReference>
<gene>
    <name evidence="5" type="ORF">F7Q92_13450</name>
</gene>
<reference evidence="5 6" key="1">
    <citation type="submission" date="2019-09" db="EMBL/GenBank/DDBJ databases">
        <title>Draft genome sequences of 48 bacterial type strains from the CCUG.</title>
        <authorList>
            <person name="Tunovic T."/>
            <person name="Pineiro-Iglesias B."/>
            <person name="Unosson C."/>
            <person name="Inganas E."/>
            <person name="Ohlen M."/>
            <person name="Cardew S."/>
            <person name="Jensie-Markopoulos S."/>
            <person name="Salva-Serra F."/>
            <person name="Jaen-Luchoro D."/>
            <person name="Karlsson R."/>
            <person name="Svensson-Stadler L."/>
            <person name="Chun J."/>
            <person name="Moore E."/>
        </authorList>
    </citation>
    <scope>NUCLEOTIDE SEQUENCE [LARGE SCALE GENOMIC DNA]</scope>
    <source>
        <strain evidence="5 6">CCUG 30977</strain>
    </source>
</reference>
<dbReference type="PANTHER" id="PTHR43584:SF8">
    <property type="entry name" value="N-ACETYLMURAMATE ALPHA-1-PHOSPHATE URIDYLYLTRANSFERASE"/>
    <property type="match status" value="1"/>
</dbReference>
<comment type="caution">
    <text evidence="5">The sequence shown here is derived from an EMBL/GenBank/DDBJ whole genome shotgun (WGS) entry which is preliminary data.</text>
</comment>
<dbReference type="EMBL" id="VZPB01000031">
    <property type="protein sequence ID" value="KAB0580663.1"/>
    <property type="molecule type" value="Genomic_DNA"/>
</dbReference>
<dbReference type="GO" id="GO:0016779">
    <property type="term" value="F:nucleotidyltransferase activity"/>
    <property type="evidence" value="ECO:0007669"/>
    <property type="project" value="UniProtKB-KW"/>
</dbReference>
<feature type="region of interest" description="Disordered" evidence="3">
    <location>
        <begin position="1"/>
        <end position="81"/>
    </location>
</feature>
<dbReference type="PANTHER" id="PTHR43584">
    <property type="entry name" value="NUCLEOTIDYL TRANSFERASE"/>
    <property type="match status" value="1"/>
</dbReference>
<keyword evidence="1 5" id="KW-0808">Transferase</keyword>